<protein>
    <submittedName>
        <fullName evidence="5">LacI family DNA-binding transcriptional regulator</fullName>
    </submittedName>
</protein>
<evidence type="ECO:0000313" key="6">
    <source>
        <dbReference type="Proteomes" id="UP001597036"/>
    </source>
</evidence>
<keyword evidence="1" id="KW-0805">Transcription regulation</keyword>
<gene>
    <name evidence="5" type="ORF">ACFQY8_07375</name>
</gene>
<dbReference type="GO" id="GO:0003677">
    <property type="term" value="F:DNA binding"/>
    <property type="evidence" value="ECO:0007669"/>
    <property type="project" value="UniProtKB-KW"/>
</dbReference>
<dbReference type="PANTHER" id="PTHR30146">
    <property type="entry name" value="LACI-RELATED TRANSCRIPTIONAL REPRESSOR"/>
    <property type="match status" value="1"/>
</dbReference>
<dbReference type="Gene3D" id="3.40.50.2300">
    <property type="match status" value="2"/>
</dbReference>
<dbReference type="Proteomes" id="UP001597036">
    <property type="component" value="Unassembled WGS sequence"/>
</dbReference>
<dbReference type="InterPro" id="IPR046335">
    <property type="entry name" value="LacI/GalR-like_sensor"/>
</dbReference>
<dbReference type="InterPro" id="IPR028082">
    <property type="entry name" value="Peripla_BP_I"/>
</dbReference>
<accession>A0ABW2Y634</accession>
<dbReference type="Pfam" id="PF00356">
    <property type="entry name" value="LacI"/>
    <property type="match status" value="1"/>
</dbReference>
<sequence>MKTLADIAHKVGVSQATVSRVINGKPGVSEATRQAVTAAMTELGMPLSEMTRTTSHDVALVAPDMNNPIFPAFATAISTQLAQRNILPLLCTYTLGGATEESLLTMALNRQIDGIIFLAGHYDTRGGDHSIYRLLDERRIPKVFINDSDPALLGTTVRTNDALGTDMAMRLLMSQGHTKIALLCGDNNHYPSIRKYEAALQFAQENKVEVVDTIWTTYGFESGRDAAVSLAHNGVTALLCASDALALGAIKALKAQGIRVPEDISVIGYDDSPQLSYTSPGLTTLRQPVTAMAKSAVNTLFTMMSDSSHLGERNVITFDPELVVRGSTGLCRDLLKR</sequence>
<dbReference type="PROSITE" id="PS50932">
    <property type="entry name" value="HTH_LACI_2"/>
    <property type="match status" value="1"/>
</dbReference>
<dbReference type="SUPFAM" id="SSF53822">
    <property type="entry name" value="Periplasmic binding protein-like I"/>
    <property type="match status" value="1"/>
</dbReference>
<keyword evidence="2 5" id="KW-0238">DNA-binding</keyword>
<dbReference type="InterPro" id="IPR010982">
    <property type="entry name" value="Lambda_DNA-bd_dom_sf"/>
</dbReference>
<dbReference type="Gene3D" id="1.10.260.40">
    <property type="entry name" value="lambda repressor-like DNA-binding domains"/>
    <property type="match status" value="1"/>
</dbReference>
<evidence type="ECO:0000256" key="3">
    <source>
        <dbReference type="ARBA" id="ARBA00023163"/>
    </source>
</evidence>
<name>A0ABW2Y634_9BIFI</name>
<dbReference type="SUPFAM" id="SSF47413">
    <property type="entry name" value="lambda repressor-like DNA-binding domains"/>
    <property type="match status" value="1"/>
</dbReference>
<dbReference type="PANTHER" id="PTHR30146:SF153">
    <property type="entry name" value="LACTOSE OPERON REPRESSOR"/>
    <property type="match status" value="1"/>
</dbReference>
<dbReference type="Pfam" id="PF13377">
    <property type="entry name" value="Peripla_BP_3"/>
    <property type="match status" value="1"/>
</dbReference>
<evidence type="ECO:0000313" key="5">
    <source>
        <dbReference type="EMBL" id="MFD0705560.1"/>
    </source>
</evidence>
<dbReference type="CDD" id="cd01392">
    <property type="entry name" value="HTH_LacI"/>
    <property type="match status" value="1"/>
</dbReference>
<organism evidence="5 6">
    <name type="scientific">Alloscardovia venturai</name>
    <dbReference type="NCBI Taxonomy" id="1769421"/>
    <lineage>
        <taxon>Bacteria</taxon>
        <taxon>Bacillati</taxon>
        <taxon>Actinomycetota</taxon>
        <taxon>Actinomycetes</taxon>
        <taxon>Bifidobacteriales</taxon>
        <taxon>Bifidobacteriaceae</taxon>
        <taxon>Alloscardovia</taxon>
    </lineage>
</organism>
<evidence type="ECO:0000259" key="4">
    <source>
        <dbReference type="PROSITE" id="PS50932"/>
    </source>
</evidence>
<dbReference type="PROSITE" id="PS00356">
    <property type="entry name" value="HTH_LACI_1"/>
    <property type="match status" value="1"/>
</dbReference>
<dbReference type="PRINTS" id="PR00036">
    <property type="entry name" value="HTHLACI"/>
</dbReference>
<dbReference type="EMBL" id="JBHTHQ010000022">
    <property type="protein sequence ID" value="MFD0705560.1"/>
    <property type="molecule type" value="Genomic_DNA"/>
</dbReference>
<feature type="domain" description="HTH lacI-type" evidence="4">
    <location>
        <begin position="2"/>
        <end position="44"/>
    </location>
</feature>
<dbReference type="SMART" id="SM00354">
    <property type="entry name" value="HTH_LACI"/>
    <property type="match status" value="1"/>
</dbReference>
<keyword evidence="6" id="KW-1185">Reference proteome</keyword>
<evidence type="ECO:0000256" key="1">
    <source>
        <dbReference type="ARBA" id="ARBA00023015"/>
    </source>
</evidence>
<comment type="caution">
    <text evidence="5">The sequence shown here is derived from an EMBL/GenBank/DDBJ whole genome shotgun (WGS) entry which is preliminary data.</text>
</comment>
<dbReference type="CDD" id="cd06267">
    <property type="entry name" value="PBP1_LacI_sugar_binding-like"/>
    <property type="match status" value="1"/>
</dbReference>
<keyword evidence="3" id="KW-0804">Transcription</keyword>
<evidence type="ECO:0000256" key="2">
    <source>
        <dbReference type="ARBA" id="ARBA00023125"/>
    </source>
</evidence>
<proteinExistence type="predicted"/>
<reference evidence="6" key="1">
    <citation type="journal article" date="2019" name="Int. J. Syst. Evol. Microbiol.">
        <title>The Global Catalogue of Microorganisms (GCM) 10K type strain sequencing project: providing services to taxonomists for standard genome sequencing and annotation.</title>
        <authorList>
            <consortium name="The Broad Institute Genomics Platform"/>
            <consortium name="The Broad Institute Genome Sequencing Center for Infectious Disease"/>
            <person name="Wu L."/>
            <person name="Ma J."/>
        </authorList>
    </citation>
    <scope>NUCLEOTIDE SEQUENCE [LARGE SCALE GENOMIC DNA]</scope>
    <source>
        <strain evidence="6">CCM 8604</strain>
    </source>
</reference>
<dbReference type="RefSeq" id="WP_377939288.1">
    <property type="nucleotide sequence ID" value="NZ_JBHTHQ010000022.1"/>
</dbReference>
<dbReference type="InterPro" id="IPR000843">
    <property type="entry name" value="HTH_LacI"/>
</dbReference>